<organism evidence="3 4">
    <name type="scientific">Kitasatospora atroaurantiaca</name>
    <dbReference type="NCBI Taxonomy" id="285545"/>
    <lineage>
        <taxon>Bacteria</taxon>
        <taxon>Bacillati</taxon>
        <taxon>Actinomycetota</taxon>
        <taxon>Actinomycetes</taxon>
        <taxon>Kitasatosporales</taxon>
        <taxon>Streptomycetaceae</taxon>
        <taxon>Kitasatospora</taxon>
    </lineage>
</organism>
<dbReference type="PANTHER" id="PTHR30212:SF2">
    <property type="entry name" value="PROTEIN YIIM"/>
    <property type="match status" value="1"/>
</dbReference>
<dbReference type="AlphaFoldDB" id="A0A561ENJ2"/>
<comment type="caution">
    <text evidence="3">The sequence shown here is derived from an EMBL/GenBank/DDBJ whole genome shotgun (WGS) entry which is preliminary data.</text>
</comment>
<dbReference type="GO" id="GO:0003824">
    <property type="term" value="F:catalytic activity"/>
    <property type="evidence" value="ECO:0007669"/>
    <property type="project" value="InterPro"/>
</dbReference>
<dbReference type="SUPFAM" id="SSF50800">
    <property type="entry name" value="PK beta-barrel domain-like"/>
    <property type="match status" value="1"/>
</dbReference>
<feature type="region of interest" description="Disordered" evidence="1">
    <location>
        <begin position="1"/>
        <end position="41"/>
    </location>
</feature>
<protein>
    <submittedName>
        <fullName evidence="3">MOSC domain-containing protein</fullName>
    </submittedName>
</protein>
<dbReference type="InterPro" id="IPR005302">
    <property type="entry name" value="MoCF_Sase_C"/>
</dbReference>
<dbReference type="Gene3D" id="2.40.33.20">
    <property type="entry name" value="PK beta-barrel domain-like"/>
    <property type="match status" value="1"/>
</dbReference>
<proteinExistence type="predicted"/>
<sequence>MITGPRPRYPGAWRGRRGLRCPDGSPTLRQPRPPAPEFGEGLRRYDGYRQEAGRPPGRAPRAGAQGHRAAYSRENLDLWQQELGRELPGGSFGENLTTVGLDVDHALIGERWRIGEQVLLEVAVPRVPCSTFAAWLAEQRWVKRFTARALPGAYLRILEPGEIRAGDTVTVEHRPAHEVTVELCFRALTTDAGLLPRLVDIAELPDEVRELARRRTGTTPPYAAED</sequence>
<dbReference type="PANTHER" id="PTHR30212">
    <property type="entry name" value="PROTEIN YIIM"/>
    <property type="match status" value="1"/>
</dbReference>
<dbReference type="GO" id="GO:0030151">
    <property type="term" value="F:molybdenum ion binding"/>
    <property type="evidence" value="ECO:0007669"/>
    <property type="project" value="InterPro"/>
</dbReference>
<name>A0A561ENJ2_9ACTN</name>
<dbReference type="InterPro" id="IPR011037">
    <property type="entry name" value="Pyrv_Knase-like_insert_dom_sf"/>
</dbReference>
<evidence type="ECO:0000313" key="3">
    <source>
        <dbReference type="EMBL" id="TWE17193.1"/>
    </source>
</evidence>
<evidence type="ECO:0000313" key="4">
    <source>
        <dbReference type="Proteomes" id="UP000318416"/>
    </source>
</evidence>
<feature type="domain" description="MOSC" evidence="2">
    <location>
        <begin position="28"/>
        <end position="172"/>
    </location>
</feature>
<evidence type="ECO:0000256" key="1">
    <source>
        <dbReference type="SAM" id="MobiDB-lite"/>
    </source>
</evidence>
<dbReference type="InterPro" id="IPR052353">
    <property type="entry name" value="Benzoxazolinone_Detox_Enz"/>
</dbReference>
<dbReference type="Pfam" id="PF03473">
    <property type="entry name" value="MOSC"/>
    <property type="match status" value="1"/>
</dbReference>
<dbReference type="GO" id="GO:0030170">
    <property type="term" value="F:pyridoxal phosphate binding"/>
    <property type="evidence" value="ECO:0007669"/>
    <property type="project" value="InterPro"/>
</dbReference>
<reference evidence="3 4" key="1">
    <citation type="submission" date="2019-06" db="EMBL/GenBank/DDBJ databases">
        <title>Sequencing the genomes of 1000 actinobacteria strains.</title>
        <authorList>
            <person name="Klenk H.-P."/>
        </authorList>
    </citation>
    <scope>NUCLEOTIDE SEQUENCE [LARGE SCALE GENOMIC DNA]</scope>
    <source>
        <strain evidence="3 4">DSM 41649</strain>
    </source>
</reference>
<evidence type="ECO:0000259" key="2">
    <source>
        <dbReference type="PROSITE" id="PS51340"/>
    </source>
</evidence>
<dbReference type="EMBL" id="VIVR01000001">
    <property type="protein sequence ID" value="TWE17193.1"/>
    <property type="molecule type" value="Genomic_DNA"/>
</dbReference>
<dbReference type="Proteomes" id="UP000318416">
    <property type="component" value="Unassembled WGS sequence"/>
</dbReference>
<gene>
    <name evidence="3" type="ORF">FB465_2201</name>
</gene>
<dbReference type="PROSITE" id="PS51340">
    <property type="entry name" value="MOSC"/>
    <property type="match status" value="1"/>
</dbReference>
<keyword evidence="4" id="KW-1185">Reference proteome</keyword>
<accession>A0A561ENJ2</accession>